<feature type="compositionally biased region" description="Low complexity" evidence="1">
    <location>
        <begin position="100"/>
        <end position="114"/>
    </location>
</feature>
<organism evidence="2 3">
    <name type="scientific">Thiomicrorhabdus sediminis</name>
    <dbReference type="NCBI Taxonomy" id="2580412"/>
    <lineage>
        <taxon>Bacteria</taxon>
        <taxon>Pseudomonadati</taxon>
        <taxon>Pseudomonadota</taxon>
        <taxon>Gammaproteobacteria</taxon>
        <taxon>Thiotrichales</taxon>
        <taxon>Piscirickettsiaceae</taxon>
        <taxon>Thiomicrorhabdus</taxon>
    </lineage>
</organism>
<evidence type="ECO:0000313" key="3">
    <source>
        <dbReference type="Proteomes" id="UP000304864"/>
    </source>
</evidence>
<sequence length="422" mass="47731">MKILDQNLNMSAQHSASQQLYQHVSRERFINGQLVERNELQQQQNAAQQSALSKSQGTQKLSDSIPEWRWLKEKQPEWFAGKENRFDNLNSAGLRIQRDQTQSSTHLTLQSTNHTSEKTDTDKPRLPAHLVKMLEVVEAMMERFTGKPFKISVYGYERSDSAQSNHKHSWIGSREFYAQFKQAAQKLDQNFDINGQRQLATTSGQRLQFQQTYQELETSRFQAKGHVTTADGRQIDFNMDMLMQRQFIDKQSLTIEQGVVFKDPLVVNFGGQPAQLTVDKFAFDIDADGNSEAVSFVAKESGFLALDKNQDGQINNGAELFGALSGQGFEELSAYDDDNNGWIDENDAVFSQLQIWHQTTQGYKQLSGLLELNIGAISLEHAATPFALKDENNQQHGRVTDTGIYLQEDGKVGSIQQIDLVV</sequence>
<dbReference type="Proteomes" id="UP000304864">
    <property type="component" value="Chromosome"/>
</dbReference>
<dbReference type="PANTHER" id="PTHR39431">
    <property type="entry name" value="FRPA/C-RELATED PROTEIN"/>
    <property type="match status" value="1"/>
</dbReference>
<reference evidence="2 3" key="1">
    <citation type="submission" date="2019-05" db="EMBL/GenBank/DDBJ databases">
        <title>Thiomicrorhabdus sediminis sp. nov, a novel sulfur-oxidizing bacterium isolated from coastal sediment.</title>
        <authorList>
            <person name="Liu X."/>
        </authorList>
    </citation>
    <scope>NUCLEOTIDE SEQUENCE [LARGE SCALE GENOMIC DNA]</scope>
    <source>
        <strain evidence="2 3">G1</strain>
    </source>
</reference>
<feature type="region of interest" description="Disordered" evidence="1">
    <location>
        <begin position="41"/>
        <end position="60"/>
    </location>
</feature>
<gene>
    <name evidence="2" type="ORF">FE785_04870</name>
</gene>
<dbReference type="AlphaFoldDB" id="A0A4P9K5E2"/>
<keyword evidence="3" id="KW-1185">Reference proteome</keyword>
<feature type="compositionally biased region" description="Low complexity" evidence="1">
    <location>
        <begin position="41"/>
        <end position="56"/>
    </location>
</feature>
<feature type="region of interest" description="Disordered" evidence="1">
    <location>
        <begin position="96"/>
        <end position="123"/>
    </location>
</feature>
<dbReference type="EMBL" id="CP040602">
    <property type="protein sequence ID" value="QCU90011.1"/>
    <property type="molecule type" value="Genomic_DNA"/>
</dbReference>
<protein>
    <submittedName>
        <fullName evidence="2">Uncharacterized protein</fullName>
    </submittedName>
</protein>
<dbReference type="KEGG" id="thig:FE785_04870"/>
<evidence type="ECO:0000256" key="1">
    <source>
        <dbReference type="SAM" id="MobiDB-lite"/>
    </source>
</evidence>
<accession>A0A4P9K5E2</accession>
<evidence type="ECO:0000313" key="2">
    <source>
        <dbReference type="EMBL" id="QCU90011.1"/>
    </source>
</evidence>
<dbReference type="PANTHER" id="PTHR39431:SF1">
    <property type="entry name" value="FRPA_C-RELATED PROTEIN"/>
    <property type="match status" value="1"/>
</dbReference>
<dbReference type="OrthoDB" id="1676884at2"/>
<proteinExistence type="predicted"/>
<name>A0A4P9K5E2_9GAMM</name>
<dbReference type="RefSeq" id="WP_138564688.1">
    <property type="nucleotide sequence ID" value="NZ_CP040602.1"/>
</dbReference>